<dbReference type="SUPFAM" id="SSF52833">
    <property type="entry name" value="Thioredoxin-like"/>
    <property type="match status" value="1"/>
</dbReference>
<keyword evidence="5" id="KW-0732">Signal</keyword>
<dbReference type="EMBL" id="OX336425">
    <property type="protein sequence ID" value="CAI2766888.1"/>
    <property type="molecule type" value="Genomic_DNA"/>
</dbReference>
<accession>A0A9W4X330</accession>
<protein>
    <submittedName>
        <fullName evidence="7">Thiol-disulfide oxidoreductase ResA</fullName>
    </submittedName>
</protein>
<evidence type="ECO:0000259" key="6">
    <source>
        <dbReference type="PROSITE" id="PS51352"/>
    </source>
</evidence>
<evidence type="ECO:0000256" key="1">
    <source>
        <dbReference type="ARBA" id="ARBA00004196"/>
    </source>
</evidence>
<gene>
    <name evidence="7" type="primary">resA</name>
    <name evidence="7" type="ORF">TRV642_1957</name>
</gene>
<dbReference type="PROSITE" id="PS51352">
    <property type="entry name" value="THIOREDOXIN_2"/>
    <property type="match status" value="1"/>
</dbReference>
<dbReference type="Pfam" id="PF13905">
    <property type="entry name" value="Thioredoxin_8"/>
    <property type="match status" value="1"/>
</dbReference>
<dbReference type="InterPro" id="IPR012336">
    <property type="entry name" value="Thioredoxin-like_fold"/>
</dbReference>
<dbReference type="InterPro" id="IPR025380">
    <property type="entry name" value="DUF4369"/>
</dbReference>
<dbReference type="Proteomes" id="UP001152749">
    <property type="component" value="Chromosome"/>
</dbReference>
<keyword evidence="3" id="KW-1015">Disulfide bond</keyword>
<evidence type="ECO:0000256" key="3">
    <source>
        <dbReference type="ARBA" id="ARBA00023157"/>
    </source>
</evidence>
<feature type="chain" id="PRO_5040967598" evidence="5">
    <location>
        <begin position="21"/>
        <end position="395"/>
    </location>
</feature>
<dbReference type="PANTHER" id="PTHR42852">
    <property type="entry name" value="THIOL:DISULFIDE INTERCHANGE PROTEIN DSBE"/>
    <property type="match status" value="1"/>
</dbReference>
<comment type="subcellular location">
    <subcellularLocation>
        <location evidence="1">Cell envelope</location>
    </subcellularLocation>
</comment>
<proteinExistence type="predicted"/>
<evidence type="ECO:0000256" key="2">
    <source>
        <dbReference type="ARBA" id="ARBA00022748"/>
    </source>
</evidence>
<sequence length="395" mass="45684">MKLKFSIFFLVLPFIMVAQHNFVLNGVCSQKANKKNIYLTYKVNGESITKSSEIYNNKFVFKGEIDFPVKAIICTDPRFYMTNLNSKIIYLEPSTMSAKLDIDDLNTIVINGSKTNDEFYALQNTAEKEKIHKKIDSIRELSRFYSVKMTATSDNSLKIQFKKSLDSLDQQLDQWVGQNIRINRQSDFEFIKKNPNSFITPDLLDHILAEEDNQIPYDTIKNLYDKLGSAVKKSYSGKQLAEKLSYFKNSRIGSLAPDFEVNDLNANLLRLSSYKNSKYVLLDFWASWCGPCREDFPFLKEMYSKYQDKGFEIISVTKDEKLDLWRATIQKENIEKWKHFSIKENKSTIENTYAVTGIPVKILIDKDGNIIGRWIGSSVEIKAEIENMIIGIFHN</sequence>
<organism evidence="7 8">
    <name type="scientific">Flavobacterium collinsii</name>
    <dbReference type="NCBI Taxonomy" id="1114861"/>
    <lineage>
        <taxon>Bacteria</taxon>
        <taxon>Pseudomonadati</taxon>
        <taxon>Bacteroidota</taxon>
        <taxon>Flavobacteriia</taxon>
        <taxon>Flavobacteriales</taxon>
        <taxon>Flavobacteriaceae</taxon>
        <taxon>Flavobacterium</taxon>
    </lineage>
</organism>
<dbReference type="Pfam" id="PF14289">
    <property type="entry name" value="DUF4369"/>
    <property type="match status" value="1"/>
</dbReference>
<keyword evidence="2" id="KW-0201">Cytochrome c-type biogenesis</keyword>
<dbReference type="CDD" id="cd02966">
    <property type="entry name" value="TlpA_like_family"/>
    <property type="match status" value="1"/>
</dbReference>
<dbReference type="GO" id="GO:0017004">
    <property type="term" value="P:cytochrome complex assembly"/>
    <property type="evidence" value="ECO:0007669"/>
    <property type="project" value="UniProtKB-KW"/>
</dbReference>
<name>A0A9W4X330_9FLAO</name>
<dbReference type="InterPro" id="IPR013766">
    <property type="entry name" value="Thioredoxin_domain"/>
</dbReference>
<dbReference type="GO" id="GO:0030313">
    <property type="term" value="C:cell envelope"/>
    <property type="evidence" value="ECO:0007669"/>
    <property type="project" value="UniProtKB-SubCell"/>
</dbReference>
<dbReference type="Gene3D" id="3.40.30.10">
    <property type="entry name" value="Glutaredoxin"/>
    <property type="match status" value="1"/>
</dbReference>
<evidence type="ECO:0000256" key="4">
    <source>
        <dbReference type="ARBA" id="ARBA00023284"/>
    </source>
</evidence>
<evidence type="ECO:0000313" key="7">
    <source>
        <dbReference type="EMBL" id="CAI2766888.1"/>
    </source>
</evidence>
<dbReference type="RefSeq" id="WP_263362845.1">
    <property type="nucleotide sequence ID" value="NZ_OX336425.1"/>
</dbReference>
<feature type="signal peptide" evidence="5">
    <location>
        <begin position="1"/>
        <end position="20"/>
    </location>
</feature>
<evidence type="ECO:0000256" key="5">
    <source>
        <dbReference type="SAM" id="SignalP"/>
    </source>
</evidence>
<dbReference type="InterPro" id="IPR036249">
    <property type="entry name" value="Thioredoxin-like_sf"/>
</dbReference>
<dbReference type="InterPro" id="IPR050553">
    <property type="entry name" value="Thioredoxin_ResA/DsbE_sf"/>
</dbReference>
<dbReference type="AlphaFoldDB" id="A0A9W4X330"/>
<dbReference type="InterPro" id="IPR017937">
    <property type="entry name" value="Thioredoxin_CS"/>
</dbReference>
<dbReference type="KEGG" id="fcs:TRV642_1957"/>
<evidence type="ECO:0000313" key="8">
    <source>
        <dbReference type="Proteomes" id="UP001152749"/>
    </source>
</evidence>
<keyword evidence="4" id="KW-0676">Redox-active center</keyword>
<feature type="domain" description="Thioredoxin" evidence="6">
    <location>
        <begin position="250"/>
        <end position="394"/>
    </location>
</feature>
<reference evidence="7" key="1">
    <citation type="submission" date="2022-09" db="EMBL/GenBank/DDBJ databases">
        <authorList>
            <person name="Duchaud E."/>
        </authorList>
    </citation>
    <scope>NUCLEOTIDE SEQUENCE</scope>
    <source>
        <strain evidence="7">TRV642</strain>
    </source>
</reference>
<dbReference type="PANTHER" id="PTHR42852:SF6">
    <property type="entry name" value="THIOL:DISULFIDE INTERCHANGE PROTEIN DSBE"/>
    <property type="match status" value="1"/>
</dbReference>
<dbReference type="PROSITE" id="PS00194">
    <property type="entry name" value="THIOREDOXIN_1"/>
    <property type="match status" value="1"/>
</dbReference>